<proteinExistence type="predicted"/>
<dbReference type="EMBL" id="CP048222">
    <property type="protein sequence ID" value="QHT65640.1"/>
    <property type="molecule type" value="Genomic_DNA"/>
</dbReference>
<protein>
    <submittedName>
        <fullName evidence="1">Uncharacterized protein</fullName>
    </submittedName>
</protein>
<evidence type="ECO:0000313" key="1">
    <source>
        <dbReference type="EMBL" id="QHT65640.1"/>
    </source>
</evidence>
<dbReference type="RefSeq" id="WP_162441722.1">
    <property type="nucleotide sequence ID" value="NZ_CP048222.1"/>
</dbReference>
<sequence length="149" mass="17381">MEPPGKLSLKENIIAIPWQGKLNFADKNYINYTLFPVKESLVLEFINFVTTRYTPSASATDSVIVKEKDYETVLSYKVRIDSTWFGIEYLKTKRTLTFNTHYSQEFSDTCRRLIERISKDFNNALSKGKYQEHFLPFPDEAPTQVSTKF</sequence>
<keyword evidence="2" id="KW-1185">Reference proteome</keyword>
<dbReference type="AlphaFoldDB" id="A0A6C0GD70"/>
<name>A0A6C0GD70_9BACT</name>
<evidence type="ECO:0000313" key="2">
    <source>
        <dbReference type="Proteomes" id="UP000480178"/>
    </source>
</evidence>
<dbReference type="KEGG" id="rhoz:GXP67_02640"/>
<reference evidence="1 2" key="1">
    <citation type="submission" date="2020-01" db="EMBL/GenBank/DDBJ databases">
        <authorList>
            <person name="Kim M.K."/>
        </authorList>
    </citation>
    <scope>NUCLEOTIDE SEQUENCE [LARGE SCALE GENOMIC DNA]</scope>
    <source>
        <strain evidence="1 2">172606-1</strain>
    </source>
</reference>
<accession>A0A6C0GD70</accession>
<gene>
    <name evidence="1" type="ORF">GXP67_02640</name>
</gene>
<organism evidence="1 2">
    <name type="scientific">Rhodocytophaga rosea</name>
    <dbReference type="NCBI Taxonomy" id="2704465"/>
    <lineage>
        <taxon>Bacteria</taxon>
        <taxon>Pseudomonadati</taxon>
        <taxon>Bacteroidota</taxon>
        <taxon>Cytophagia</taxon>
        <taxon>Cytophagales</taxon>
        <taxon>Rhodocytophagaceae</taxon>
        <taxon>Rhodocytophaga</taxon>
    </lineage>
</organism>
<dbReference type="Proteomes" id="UP000480178">
    <property type="component" value="Chromosome"/>
</dbReference>